<keyword evidence="2" id="KW-1185">Reference proteome</keyword>
<organism evidence="1 2">
    <name type="scientific">Variovorax rhizosphaerae</name>
    <dbReference type="NCBI Taxonomy" id="1836200"/>
    <lineage>
        <taxon>Bacteria</taxon>
        <taxon>Pseudomonadati</taxon>
        <taxon>Pseudomonadota</taxon>
        <taxon>Betaproteobacteria</taxon>
        <taxon>Burkholderiales</taxon>
        <taxon>Comamonadaceae</taxon>
        <taxon>Variovorax</taxon>
    </lineage>
</organism>
<comment type="caution">
    <text evidence="1">The sequence shown here is derived from an EMBL/GenBank/DDBJ whole genome shotgun (WGS) entry which is preliminary data.</text>
</comment>
<reference evidence="1 2" key="1">
    <citation type="submission" date="2024-03" db="EMBL/GenBank/DDBJ databases">
        <title>Novel species of the genus Variovorax.</title>
        <authorList>
            <person name="Liu Q."/>
            <person name="Xin Y.-H."/>
        </authorList>
    </citation>
    <scope>NUCLEOTIDE SEQUENCE [LARGE SCALE GENOMIC DNA]</scope>
    <source>
        <strain evidence="1 2">KACC 18900</strain>
    </source>
</reference>
<evidence type="ECO:0000313" key="1">
    <source>
        <dbReference type="EMBL" id="MEJ8847296.1"/>
    </source>
</evidence>
<dbReference type="Proteomes" id="UP001385892">
    <property type="component" value="Unassembled WGS sequence"/>
</dbReference>
<dbReference type="Gene3D" id="3.90.470.20">
    <property type="entry name" value="4'-phosphopantetheinyl transferase domain"/>
    <property type="match status" value="1"/>
</dbReference>
<evidence type="ECO:0000313" key="2">
    <source>
        <dbReference type="Proteomes" id="UP001385892"/>
    </source>
</evidence>
<accession>A0ABU8WIF8</accession>
<dbReference type="EMBL" id="JBBKZT010000005">
    <property type="protein sequence ID" value="MEJ8847296.1"/>
    <property type="molecule type" value="Genomic_DNA"/>
</dbReference>
<protein>
    <recommendedName>
        <fullName evidence="3">Holo-[acyl-carrier-protein] synthase</fullName>
    </recommendedName>
</protein>
<name>A0ABU8WIF8_9BURK</name>
<dbReference type="InterPro" id="IPR037143">
    <property type="entry name" value="4-PPantetheinyl_Trfase_dom_sf"/>
</dbReference>
<dbReference type="SUPFAM" id="SSF56214">
    <property type="entry name" value="4'-phosphopantetheinyl transferase"/>
    <property type="match status" value="1"/>
</dbReference>
<evidence type="ECO:0008006" key="3">
    <source>
        <dbReference type="Google" id="ProtNLM"/>
    </source>
</evidence>
<gene>
    <name evidence="1" type="ORF">WKW82_11585</name>
</gene>
<dbReference type="RefSeq" id="WP_340342448.1">
    <property type="nucleotide sequence ID" value="NZ_JBBKZT010000005.1"/>
</dbReference>
<proteinExistence type="predicted"/>
<sequence length="140" mass="14936">MPSATRHDFMSNLLLGVDWVDVHAIEDSLGEFGGRFVHRIFSAHEVECSNGSPERLAADVAGKKALTQALEHGELGIDWRNIEVRSDATALPGMRLAGKVAARARGLGTHDIAVSLSHEGNWALATDIAQVGPEELADTG</sequence>